<accession>A0A5B9MDB2</accession>
<dbReference type="AlphaFoldDB" id="A0A5B9MDB2"/>
<sequence precursor="true">MNASCNFITVAAMLLHSILGCSFHHACAGVPHEHGQRESVLEADACAEHGCHQHDHAPKRGGGCQDSSSADAFGAGASVALSWLAGGQRCCPKTPCRQGDSPCCSVVQCSYLTSSGIAFSLESVQVPHAWAGADASRIGTSRHGCANQPLRPLWLPDDSQSRCALHCSWQI</sequence>
<evidence type="ECO:0000313" key="2">
    <source>
        <dbReference type="EMBL" id="QEF99242.1"/>
    </source>
</evidence>
<dbReference type="KEGG" id="smam:Mal15_33040"/>
<organism evidence="2 3">
    <name type="scientific">Stieleria maiorica</name>
    <dbReference type="NCBI Taxonomy" id="2795974"/>
    <lineage>
        <taxon>Bacteria</taxon>
        <taxon>Pseudomonadati</taxon>
        <taxon>Planctomycetota</taxon>
        <taxon>Planctomycetia</taxon>
        <taxon>Pirellulales</taxon>
        <taxon>Pirellulaceae</taxon>
        <taxon>Stieleria</taxon>
    </lineage>
</organism>
<keyword evidence="1" id="KW-0732">Signal</keyword>
<feature type="chain" id="PRO_5022971827" evidence="1">
    <location>
        <begin position="27"/>
        <end position="171"/>
    </location>
</feature>
<protein>
    <submittedName>
        <fullName evidence="2">Uncharacterized protein</fullName>
    </submittedName>
</protein>
<gene>
    <name evidence="2" type="ORF">Mal15_33040</name>
</gene>
<evidence type="ECO:0000256" key="1">
    <source>
        <dbReference type="SAM" id="SignalP"/>
    </source>
</evidence>
<dbReference type="Proteomes" id="UP000321353">
    <property type="component" value="Chromosome"/>
</dbReference>
<reference evidence="2 3" key="1">
    <citation type="submission" date="2019-02" db="EMBL/GenBank/DDBJ databases">
        <title>Planctomycetal bacteria perform biofilm scaping via a novel small molecule.</title>
        <authorList>
            <person name="Jeske O."/>
            <person name="Boedeker C."/>
            <person name="Wiegand S."/>
            <person name="Breitling P."/>
            <person name="Kallscheuer N."/>
            <person name="Jogler M."/>
            <person name="Rohde M."/>
            <person name="Petersen J."/>
            <person name="Medema M.H."/>
            <person name="Surup F."/>
            <person name="Jogler C."/>
        </authorList>
    </citation>
    <scope>NUCLEOTIDE SEQUENCE [LARGE SCALE GENOMIC DNA]</scope>
    <source>
        <strain evidence="2 3">Mal15</strain>
    </source>
</reference>
<proteinExistence type="predicted"/>
<feature type="signal peptide" evidence="1">
    <location>
        <begin position="1"/>
        <end position="26"/>
    </location>
</feature>
<dbReference type="EMBL" id="CP036264">
    <property type="protein sequence ID" value="QEF99242.1"/>
    <property type="molecule type" value="Genomic_DNA"/>
</dbReference>
<keyword evidence="3" id="KW-1185">Reference proteome</keyword>
<name>A0A5B9MDB2_9BACT</name>
<evidence type="ECO:0000313" key="3">
    <source>
        <dbReference type="Proteomes" id="UP000321353"/>
    </source>
</evidence>